<feature type="region of interest" description="Disordered" evidence="1">
    <location>
        <begin position="1"/>
        <end position="22"/>
    </location>
</feature>
<dbReference type="InterPro" id="IPR046522">
    <property type="entry name" value="DUF6699"/>
</dbReference>
<accession>A0ABR3FKC1</accession>
<reference evidence="3 4" key="1">
    <citation type="submission" date="2024-02" db="EMBL/GenBank/DDBJ databases">
        <title>A draft genome for the cacao thread blight pathogen Marasmius crinis-equi.</title>
        <authorList>
            <person name="Cohen S.P."/>
            <person name="Baruah I.K."/>
            <person name="Amoako-Attah I."/>
            <person name="Bukari Y."/>
            <person name="Meinhardt L.W."/>
            <person name="Bailey B.A."/>
        </authorList>
    </citation>
    <scope>NUCLEOTIDE SEQUENCE [LARGE SCALE GENOMIC DNA]</scope>
    <source>
        <strain evidence="3 4">GH-76</strain>
    </source>
</reference>
<proteinExistence type="predicted"/>
<feature type="compositionally biased region" description="Polar residues" evidence="1">
    <location>
        <begin position="48"/>
        <end position="62"/>
    </location>
</feature>
<dbReference type="Proteomes" id="UP001465976">
    <property type="component" value="Unassembled WGS sequence"/>
</dbReference>
<keyword evidence="4" id="KW-1185">Reference proteome</keyword>
<evidence type="ECO:0000259" key="2">
    <source>
        <dbReference type="Pfam" id="PF20415"/>
    </source>
</evidence>
<comment type="caution">
    <text evidence="3">The sequence shown here is derived from an EMBL/GenBank/DDBJ whole genome shotgun (WGS) entry which is preliminary data.</text>
</comment>
<sequence length="260" mass="28029">MSEIYSSPAPAVPHSPHPSLLRDVHGALSTRSSPHAFASPSLGVYSPRATSSLPPTPRATQHPQHEHVPASLPSPGLFPHYSPPVLPVLLHPELTSHCSLSWNVFLSPTTARSRFHTPYPFELDLFGAPACPGASRINVQIIGGSVVGAWMDQWGPIPVVLHSNSCQITIVDLLTEIYAYLHTRLSPQETTYIRHRDIVEAARGIRVNVEGATTPGEWDLPPKRVDVVAPGTGCDFVSLKSYGIGSTGAVELSLRLAWLG</sequence>
<organism evidence="3 4">
    <name type="scientific">Marasmius crinis-equi</name>
    <dbReference type="NCBI Taxonomy" id="585013"/>
    <lineage>
        <taxon>Eukaryota</taxon>
        <taxon>Fungi</taxon>
        <taxon>Dikarya</taxon>
        <taxon>Basidiomycota</taxon>
        <taxon>Agaricomycotina</taxon>
        <taxon>Agaricomycetes</taxon>
        <taxon>Agaricomycetidae</taxon>
        <taxon>Agaricales</taxon>
        <taxon>Marasmiineae</taxon>
        <taxon>Marasmiaceae</taxon>
        <taxon>Marasmius</taxon>
    </lineage>
</organism>
<evidence type="ECO:0000313" key="4">
    <source>
        <dbReference type="Proteomes" id="UP001465976"/>
    </source>
</evidence>
<protein>
    <recommendedName>
        <fullName evidence="2">DUF6699 domain-containing protein</fullName>
    </recommendedName>
</protein>
<feature type="domain" description="DUF6699" evidence="2">
    <location>
        <begin position="100"/>
        <end position="228"/>
    </location>
</feature>
<dbReference type="EMBL" id="JBAHYK010000269">
    <property type="protein sequence ID" value="KAL0575840.1"/>
    <property type="molecule type" value="Genomic_DNA"/>
</dbReference>
<gene>
    <name evidence="3" type="ORF">V5O48_006130</name>
</gene>
<evidence type="ECO:0000256" key="1">
    <source>
        <dbReference type="SAM" id="MobiDB-lite"/>
    </source>
</evidence>
<dbReference type="Pfam" id="PF20415">
    <property type="entry name" value="DUF6699"/>
    <property type="match status" value="1"/>
</dbReference>
<feature type="region of interest" description="Disordered" evidence="1">
    <location>
        <begin position="39"/>
        <end position="73"/>
    </location>
</feature>
<evidence type="ECO:0000313" key="3">
    <source>
        <dbReference type="EMBL" id="KAL0575840.1"/>
    </source>
</evidence>
<name>A0ABR3FKC1_9AGAR</name>